<reference evidence="3" key="2">
    <citation type="submission" date="2015-01" db="EMBL/GenBank/DDBJ databases">
        <title>Evolutionary Origins and Diversification of the Mycorrhizal Mutualists.</title>
        <authorList>
            <consortium name="DOE Joint Genome Institute"/>
            <consortium name="Mycorrhizal Genomics Consortium"/>
            <person name="Kohler A."/>
            <person name="Kuo A."/>
            <person name="Nagy L.G."/>
            <person name="Floudas D."/>
            <person name="Copeland A."/>
            <person name="Barry K.W."/>
            <person name="Cichocki N."/>
            <person name="Veneault-Fourrey C."/>
            <person name="LaButti K."/>
            <person name="Lindquist E.A."/>
            <person name="Lipzen A."/>
            <person name="Lundell T."/>
            <person name="Morin E."/>
            <person name="Murat C."/>
            <person name="Riley R."/>
            <person name="Ohm R."/>
            <person name="Sun H."/>
            <person name="Tunlid A."/>
            <person name="Henrissat B."/>
            <person name="Grigoriev I.V."/>
            <person name="Hibbett D.S."/>
            <person name="Martin F."/>
        </authorList>
    </citation>
    <scope>NUCLEOTIDE SEQUENCE [LARGE SCALE GENOMIC DNA]</scope>
    <source>
        <strain evidence="3">Ve08.2h10</strain>
    </source>
</reference>
<evidence type="ECO:0000313" key="3">
    <source>
        <dbReference type="Proteomes" id="UP000054538"/>
    </source>
</evidence>
<proteinExistence type="predicted"/>
<keyword evidence="3" id="KW-1185">Reference proteome</keyword>
<dbReference type="InParanoid" id="A0A0D0CRA6"/>
<organism evidence="2 3">
    <name type="scientific">Paxillus rubicundulus Ve08.2h10</name>
    <dbReference type="NCBI Taxonomy" id="930991"/>
    <lineage>
        <taxon>Eukaryota</taxon>
        <taxon>Fungi</taxon>
        <taxon>Dikarya</taxon>
        <taxon>Basidiomycota</taxon>
        <taxon>Agaricomycotina</taxon>
        <taxon>Agaricomycetes</taxon>
        <taxon>Agaricomycetidae</taxon>
        <taxon>Boletales</taxon>
        <taxon>Paxilineae</taxon>
        <taxon>Paxillaceae</taxon>
        <taxon>Paxillus</taxon>
    </lineage>
</organism>
<protein>
    <recommendedName>
        <fullName evidence="1">DDE-1 domain-containing protein</fullName>
    </recommendedName>
</protein>
<accession>A0A0D0CRA6</accession>
<dbReference type="HOGENOM" id="CLU_088458_4_1_1"/>
<sequence length="121" mass="13675">MFRKCGVGVPVLEFTVFCHICLLVDNFSSHSVSYQLINICLEFFEPNMTSFLQPCDAGIICCFKALYCCSLCSHTLDLDEAAKQEIYKINLSKGMMMAKKAWGKVTPGTIQHCWNHTQIQP</sequence>
<dbReference type="OrthoDB" id="162969at2759"/>
<dbReference type="Proteomes" id="UP000054538">
    <property type="component" value="Unassembled WGS sequence"/>
</dbReference>
<evidence type="ECO:0000259" key="1">
    <source>
        <dbReference type="Pfam" id="PF03184"/>
    </source>
</evidence>
<dbReference type="InterPro" id="IPR004875">
    <property type="entry name" value="DDE_SF_endonuclease_dom"/>
</dbReference>
<feature type="domain" description="DDE-1" evidence="1">
    <location>
        <begin position="20"/>
        <end position="114"/>
    </location>
</feature>
<evidence type="ECO:0000313" key="2">
    <source>
        <dbReference type="EMBL" id="KIK73336.1"/>
    </source>
</evidence>
<dbReference type="GO" id="GO:0003676">
    <property type="term" value="F:nucleic acid binding"/>
    <property type="evidence" value="ECO:0007669"/>
    <property type="project" value="InterPro"/>
</dbReference>
<dbReference type="Pfam" id="PF03184">
    <property type="entry name" value="DDE_1"/>
    <property type="match status" value="1"/>
</dbReference>
<dbReference type="EMBL" id="KN829863">
    <property type="protein sequence ID" value="KIK73336.1"/>
    <property type="molecule type" value="Genomic_DNA"/>
</dbReference>
<gene>
    <name evidence="2" type="ORF">PAXRUDRAFT_178732</name>
</gene>
<reference evidence="2 3" key="1">
    <citation type="submission" date="2014-04" db="EMBL/GenBank/DDBJ databases">
        <authorList>
            <consortium name="DOE Joint Genome Institute"/>
            <person name="Kuo A."/>
            <person name="Kohler A."/>
            <person name="Jargeat P."/>
            <person name="Nagy L.G."/>
            <person name="Floudas D."/>
            <person name="Copeland A."/>
            <person name="Barry K.W."/>
            <person name="Cichocki N."/>
            <person name="Veneault-Fourrey C."/>
            <person name="LaButti K."/>
            <person name="Lindquist E.A."/>
            <person name="Lipzen A."/>
            <person name="Lundell T."/>
            <person name="Morin E."/>
            <person name="Murat C."/>
            <person name="Sun H."/>
            <person name="Tunlid A."/>
            <person name="Henrissat B."/>
            <person name="Grigoriev I.V."/>
            <person name="Hibbett D.S."/>
            <person name="Martin F."/>
            <person name="Nordberg H.P."/>
            <person name="Cantor M.N."/>
            <person name="Hua S.X."/>
        </authorList>
    </citation>
    <scope>NUCLEOTIDE SEQUENCE [LARGE SCALE GENOMIC DNA]</scope>
    <source>
        <strain evidence="2 3">Ve08.2h10</strain>
    </source>
</reference>
<name>A0A0D0CRA6_9AGAM</name>
<dbReference type="AlphaFoldDB" id="A0A0D0CRA6"/>